<dbReference type="STRING" id="4999.A0A1Y1UQ36"/>
<protein>
    <recommendedName>
        <fullName evidence="2">RING-type domain-containing protein</fullName>
    </recommendedName>
</protein>
<dbReference type="Pfam" id="PF13920">
    <property type="entry name" value="zf-C3HC4_3"/>
    <property type="match status" value="1"/>
</dbReference>
<feature type="region of interest" description="Disordered" evidence="1">
    <location>
        <begin position="134"/>
        <end position="160"/>
    </location>
</feature>
<feature type="compositionally biased region" description="Gly residues" evidence="1">
    <location>
        <begin position="501"/>
        <end position="519"/>
    </location>
</feature>
<dbReference type="InterPro" id="IPR013083">
    <property type="entry name" value="Znf_RING/FYVE/PHD"/>
</dbReference>
<reference evidence="3 4" key="1">
    <citation type="submission" date="2017-03" db="EMBL/GenBank/DDBJ databases">
        <title>Widespread Adenine N6-methylation of Active Genes in Fungi.</title>
        <authorList>
            <consortium name="DOE Joint Genome Institute"/>
            <person name="Mondo S.J."/>
            <person name="Dannebaum R.O."/>
            <person name="Kuo R.C."/>
            <person name="Louie K.B."/>
            <person name="Bewick A.J."/>
            <person name="Labutti K."/>
            <person name="Haridas S."/>
            <person name="Kuo A."/>
            <person name="Salamov A."/>
            <person name="Ahrendt S.R."/>
            <person name="Lau R."/>
            <person name="Bowen B.P."/>
            <person name="Lipzen A."/>
            <person name="Sullivan W."/>
            <person name="Andreopoulos W.B."/>
            <person name="Clum A."/>
            <person name="Lindquist E."/>
            <person name="Daum C."/>
            <person name="Northen T.R."/>
            <person name="Ramamoorthy G."/>
            <person name="Schmitz R.J."/>
            <person name="Gryganskyi A."/>
            <person name="Culley D."/>
            <person name="Magnuson J."/>
            <person name="James T.Y."/>
            <person name="O'Malley M.A."/>
            <person name="Stajich J.E."/>
            <person name="Spatafora J.W."/>
            <person name="Visel A."/>
            <person name="Grigoriev I.V."/>
        </authorList>
    </citation>
    <scope>NUCLEOTIDE SEQUENCE [LARGE SCALE GENOMIC DNA]</scope>
    <source>
        <strain evidence="3 4">NRRL Y-17943</strain>
    </source>
</reference>
<dbReference type="Proteomes" id="UP000193218">
    <property type="component" value="Unassembled WGS sequence"/>
</dbReference>
<dbReference type="PANTHER" id="PTHR22996">
    <property type="entry name" value="MAHOGUNIN"/>
    <property type="match status" value="1"/>
</dbReference>
<feature type="compositionally biased region" description="Basic and acidic residues" evidence="1">
    <location>
        <begin position="639"/>
        <end position="666"/>
    </location>
</feature>
<organism evidence="3 4">
    <name type="scientific">Kockovaella imperatae</name>
    <dbReference type="NCBI Taxonomy" id="4999"/>
    <lineage>
        <taxon>Eukaryota</taxon>
        <taxon>Fungi</taxon>
        <taxon>Dikarya</taxon>
        <taxon>Basidiomycota</taxon>
        <taxon>Agaricomycotina</taxon>
        <taxon>Tremellomycetes</taxon>
        <taxon>Tremellales</taxon>
        <taxon>Cuniculitremaceae</taxon>
        <taxon>Kockovaella</taxon>
    </lineage>
</organism>
<feature type="compositionally biased region" description="Basic and acidic residues" evidence="1">
    <location>
        <begin position="51"/>
        <end position="64"/>
    </location>
</feature>
<dbReference type="AlphaFoldDB" id="A0A1Y1UQ36"/>
<dbReference type="PANTHER" id="PTHR22996:SF0">
    <property type="entry name" value="RE60872P-RELATED"/>
    <property type="match status" value="1"/>
</dbReference>
<evidence type="ECO:0000259" key="2">
    <source>
        <dbReference type="SMART" id="SM00184"/>
    </source>
</evidence>
<dbReference type="RefSeq" id="XP_021873955.1">
    <property type="nucleotide sequence ID" value="XM_022012320.1"/>
</dbReference>
<dbReference type="GeneID" id="33554128"/>
<feature type="compositionally biased region" description="Low complexity" evidence="1">
    <location>
        <begin position="307"/>
        <end position="317"/>
    </location>
</feature>
<feature type="region of interest" description="Disordered" evidence="1">
    <location>
        <begin position="567"/>
        <end position="666"/>
    </location>
</feature>
<dbReference type="GO" id="GO:0008270">
    <property type="term" value="F:zinc ion binding"/>
    <property type="evidence" value="ECO:0007669"/>
    <property type="project" value="UniProtKB-KW"/>
</dbReference>
<dbReference type="OrthoDB" id="1711136at2759"/>
<evidence type="ECO:0000256" key="1">
    <source>
        <dbReference type="SAM" id="MobiDB-lite"/>
    </source>
</evidence>
<keyword evidence="4" id="KW-1185">Reference proteome</keyword>
<dbReference type="SMART" id="SM00184">
    <property type="entry name" value="RING"/>
    <property type="match status" value="1"/>
</dbReference>
<dbReference type="InterPro" id="IPR045194">
    <property type="entry name" value="MGRN1/RNF157-like"/>
</dbReference>
<dbReference type="GO" id="GO:0005737">
    <property type="term" value="C:cytoplasm"/>
    <property type="evidence" value="ECO:0007669"/>
    <property type="project" value="TreeGrafter"/>
</dbReference>
<feature type="region of interest" description="Disordered" evidence="1">
    <location>
        <begin position="281"/>
        <end position="344"/>
    </location>
</feature>
<feature type="region of interest" description="Disordered" evidence="1">
    <location>
        <begin position="427"/>
        <end position="446"/>
    </location>
</feature>
<feature type="region of interest" description="Disordered" evidence="1">
    <location>
        <begin position="45"/>
        <end position="82"/>
    </location>
</feature>
<proteinExistence type="predicted"/>
<sequence>MATPSTPRSAGAFRSSRLRAPSLLPQARFTALPVQQTLVIDSVRRAGVNGENKEDGSTTKRRETIFGPDVGEDDEPGWTKPEEGARVDVDVVKGWVEKAKSEEGLHSTTTLQALVNLKRPTLLLQHLEADRRTSIDSHPGGEITSANDSRVSVASPVPTSNQPLQQPLHVLKFNYDATTPLVNITLSICPAPPPAIESPDGKSIPSLAEEEPRVIYTGTHQGGFNQVFNLAPESALDLSSAIAPAPGSHAESQISLDKNLVSDPTRTSTDIETGMQTISLSGAGQPDLATVPEVPSQANGNARERANSSGRRFGLFGRRNRQTDPETGGIEMENREDERAEENQDLDKGLRLLIRLEGVGAEGAPLKRRNAQLTHILISGMWSPDTASTNPIGQHKQVWVVKVVRREALIGAHTFLLKEIYGLSATHQSSTPASYPPSGTDQDPYSSTPNECIVCLTSPRDVVLLPCRHLVVCRECAVGMVEFGAGGKVARREEAPADGDAAGGEGTGTAGAPATGGGSTQPPVAGGTTATGRERRKKKAKGWYCPVCRQPYTSLLRLALPASDKPETGAELARAPSRAHSIRSVRTTHTIPPTLPAGAEAMLEKLRPSDAQDDDEEDGDEHHGEGSRPQFVVGEDEDKAIVGHEENVAELRKSEENKGWKEHSAV</sequence>
<dbReference type="InterPro" id="IPR001841">
    <property type="entry name" value="Znf_RING"/>
</dbReference>
<gene>
    <name evidence="3" type="ORF">BD324DRAFT_263320</name>
</gene>
<dbReference type="GO" id="GO:0061630">
    <property type="term" value="F:ubiquitin protein ligase activity"/>
    <property type="evidence" value="ECO:0007669"/>
    <property type="project" value="UniProtKB-EC"/>
</dbReference>
<evidence type="ECO:0000313" key="3">
    <source>
        <dbReference type="EMBL" id="ORX40170.1"/>
    </source>
</evidence>
<dbReference type="GO" id="GO:0016567">
    <property type="term" value="P:protein ubiquitination"/>
    <property type="evidence" value="ECO:0007669"/>
    <property type="project" value="TreeGrafter"/>
</dbReference>
<feature type="domain" description="RING-type" evidence="2">
    <location>
        <begin position="452"/>
        <end position="548"/>
    </location>
</feature>
<feature type="compositionally biased region" description="Basic and acidic residues" evidence="1">
    <location>
        <begin position="332"/>
        <end position="344"/>
    </location>
</feature>
<dbReference type="SUPFAM" id="SSF57850">
    <property type="entry name" value="RING/U-box"/>
    <property type="match status" value="1"/>
</dbReference>
<name>A0A1Y1UQ36_9TREE</name>
<accession>A0A1Y1UQ36</accession>
<feature type="region of interest" description="Disordered" evidence="1">
    <location>
        <begin position="489"/>
        <end position="537"/>
    </location>
</feature>
<evidence type="ECO:0000313" key="4">
    <source>
        <dbReference type="Proteomes" id="UP000193218"/>
    </source>
</evidence>
<dbReference type="Gene3D" id="3.30.40.10">
    <property type="entry name" value="Zinc/RING finger domain, C3HC4 (zinc finger)"/>
    <property type="match status" value="1"/>
</dbReference>
<comment type="caution">
    <text evidence="3">The sequence shown here is derived from an EMBL/GenBank/DDBJ whole genome shotgun (WGS) entry which is preliminary data.</text>
</comment>
<dbReference type="EMBL" id="NBSH01000002">
    <property type="protein sequence ID" value="ORX40170.1"/>
    <property type="molecule type" value="Genomic_DNA"/>
</dbReference>
<dbReference type="InParanoid" id="A0A1Y1UQ36"/>
<feature type="compositionally biased region" description="Polar residues" evidence="1">
    <location>
        <begin position="144"/>
        <end position="160"/>
    </location>
</feature>